<feature type="region of interest" description="Disordered" evidence="1">
    <location>
        <begin position="237"/>
        <end position="262"/>
    </location>
</feature>
<evidence type="ECO:0000256" key="1">
    <source>
        <dbReference type="SAM" id="MobiDB-lite"/>
    </source>
</evidence>
<feature type="region of interest" description="Disordered" evidence="1">
    <location>
        <begin position="102"/>
        <end position="122"/>
    </location>
</feature>
<feature type="compositionally biased region" description="Polar residues" evidence="1">
    <location>
        <begin position="16"/>
        <end position="30"/>
    </location>
</feature>
<feature type="compositionally biased region" description="Basic and acidic residues" evidence="1">
    <location>
        <begin position="104"/>
        <end position="114"/>
    </location>
</feature>
<protein>
    <recommendedName>
        <fullName evidence="2">PDZ domain-containing protein</fullName>
    </recommendedName>
</protein>
<sequence length="703" mass="79194">MEPDEIRAAWQRLRSSRPSPTSGLQSTLNLGQPCLSPRRLREPAQEPSPRLGGHGGAAWAPRAQPQLPFGRNLDLGPPRMATQSPCDPNVISYPVAVRTIATRRPGEHESRSGEEPPEDVGSRRIAAHTAESGLLPRIQEGLAALKENEKAMEEKLETMSTEYAKLLEALRQANEKERLWQAEKHSLQNELEATAMEAKEQQKKSVATLESLQEKLRVITVNNEQLQRELQQAEKEQLKKQLEDREQEVNNKEAASQADHDLRENKLKELAQEAEEKVKLASALQEKLHAITMNNEQRQQELRQAERKELEMKKSEQALQAEKDQLKKQLEDSQQEAKDREAASQAQLDLLKTELREAQQKAKLRDAEKEATDEAAFARRAAEDAKKAHETEEAEKNELRKQLEDKEQEAKAKEAASQAQIELLKTELREAQQKAESRAAGKEAADEAYARRAEQDAEQTQESQEAQLELLKKDLKDAQHKAEEAKKAPESKEVQPSLPAESVGETSEMDTQKSDGEKRWEITISKTTEDEKLGLGSSPAEDGKAMFVESLVEGLLEAWNAKCLATGELDCVVKPGDLIISCNGVTGYEEMIQEFRSKKTLQLSLLREAGTKQKKRWLEKVQRNGQSLENAPEHLRSDREVASAEKQQWLTKVKRDGFFLQIAPEHLQKDQEVVTAAVRQNGKALQFASKELKSNQDVASRLR</sequence>
<dbReference type="InterPro" id="IPR001478">
    <property type="entry name" value="PDZ"/>
</dbReference>
<feature type="compositionally biased region" description="Basic and acidic residues" evidence="1">
    <location>
        <begin position="351"/>
        <end position="414"/>
    </location>
</feature>
<accession>A0ABP0LFH6</accession>
<feature type="compositionally biased region" description="Basic and acidic residues" evidence="1">
    <location>
        <begin position="470"/>
        <end position="493"/>
    </location>
</feature>
<dbReference type="Proteomes" id="UP001642484">
    <property type="component" value="Unassembled WGS sequence"/>
</dbReference>
<reference evidence="3 4" key="1">
    <citation type="submission" date="2024-02" db="EMBL/GenBank/DDBJ databases">
        <authorList>
            <person name="Chen Y."/>
            <person name="Shah S."/>
            <person name="Dougan E. K."/>
            <person name="Thang M."/>
            <person name="Chan C."/>
        </authorList>
    </citation>
    <scope>NUCLEOTIDE SEQUENCE [LARGE SCALE GENOMIC DNA]</scope>
</reference>
<keyword evidence="4" id="KW-1185">Reference proteome</keyword>
<feature type="compositionally biased region" description="Basic and acidic residues" evidence="1">
    <location>
        <begin position="237"/>
        <end position="251"/>
    </location>
</feature>
<evidence type="ECO:0000313" key="4">
    <source>
        <dbReference type="Proteomes" id="UP001642484"/>
    </source>
</evidence>
<feature type="compositionally biased region" description="Basic and acidic residues" evidence="1">
    <location>
        <begin position="510"/>
        <end position="525"/>
    </location>
</feature>
<dbReference type="PROSITE" id="PS50106">
    <property type="entry name" value="PDZ"/>
    <property type="match status" value="1"/>
</dbReference>
<organism evidence="3 4">
    <name type="scientific">Durusdinium trenchii</name>
    <dbReference type="NCBI Taxonomy" id="1381693"/>
    <lineage>
        <taxon>Eukaryota</taxon>
        <taxon>Sar</taxon>
        <taxon>Alveolata</taxon>
        <taxon>Dinophyceae</taxon>
        <taxon>Suessiales</taxon>
        <taxon>Symbiodiniaceae</taxon>
        <taxon>Durusdinium</taxon>
    </lineage>
</organism>
<dbReference type="PANTHER" id="PTHR43941">
    <property type="entry name" value="STRUCTURAL MAINTENANCE OF CHROMOSOMES PROTEIN 2"/>
    <property type="match status" value="1"/>
</dbReference>
<gene>
    <name evidence="3" type="ORF">CCMP2556_LOCUS20646</name>
</gene>
<feature type="region of interest" description="Disordered" evidence="1">
    <location>
        <begin position="430"/>
        <end position="525"/>
    </location>
</feature>
<evidence type="ECO:0000313" key="3">
    <source>
        <dbReference type="EMBL" id="CAK9037339.1"/>
    </source>
</evidence>
<proteinExistence type="predicted"/>
<evidence type="ECO:0000259" key="2">
    <source>
        <dbReference type="PROSITE" id="PS50106"/>
    </source>
</evidence>
<dbReference type="EMBL" id="CAXAMN010012125">
    <property type="protein sequence ID" value="CAK9037339.1"/>
    <property type="molecule type" value="Genomic_DNA"/>
</dbReference>
<feature type="compositionally biased region" description="Basic and acidic residues" evidence="1">
    <location>
        <begin position="430"/>
        <end position="455"/>
    </location>
</feature>
<dbReference type="Pfam" id="PF13475">
    <property type="entry name" value="DUF4116"/>
    <property type="match status" value="1"/>
</dbReference>
<name>A0ABP0LFH6_9DINO</name>
<feature type="compositionally biased region" description="Basic and acidic residues" evidence="1">
    <location>
        <begin position="298"/>
        <end position="342"/>
    </location>
</feature>
<dbReference type="InterPro" id="IPR025197">
    <property type="entry name" value="DUF4116"/>
</dbReference>
<feature type="region of interest" description="Disordered" evidence="1">
    <location>
        <begin position="1"/>
        <end position="90"/>
    </location>
</feature>
<feature type="region of interest" description="Disordered" evidence="1">
    <location>
        <begin position="297"/>
        <end position="418"/>
    </location>
</feature>
<dbReference type="PANTHER" id="PTHR43941:SF1">
    <property type="entry name" value="STRUCTURAL MAINTENANCE OF CHROMOSOMES PROTEIN 2"/>
    <property type="match status" value="1"/>
</dbReference>
<comment type="caution">
    <text evidence="3">The sequence shown here is derived from an EMBL/GenBank/DDBJ whole genome shotgun (WGS) entry which is preliminary data.</text>
</comment>
<feature type="domain" description="PDZ" evidence="2">
    <location>
        <begin position="521"/>
        <end position="597"/>
    </location>
</feature>